<dbReference type="Gene3D" id="3.60.10.10">
    <property type="entry name" value="Endonuclease/exonuclease/phosphatase"/>
    <property type="match status" value="1"/>
</dbReference>
<comment type="caution">
    <text evidence="1">The sequence shown here is derived from an EMBL/GenBank/DDBJ whole genome shotgun (WGS) entry which is preliminary data.</text>
</comment>
<dbReference type="PANTHER" id="PTHR47510:SF3">
    <property type="entry name" value="ENDO_EXONUCLEASE_PHOSPHATASE DOMAIN-CONTAINING PROTEIN"/>
    <property type="match status" value="1"/>
</dbReference>
<keyword evidence="2" id="KW-1185">Reference proteome</keyword>
<dbReference type="PANTHER" id="PTHR47510">
    <property type="entry name" value="REVERSE TRANSCRIPTASE DOMAIN-CONTAINING PROTEIN"/>
    <property type="match status" value="1"/>
</dbReference>
<proteinExistence type="predicted"/>
<dbReference type="SUPFAM" id="SSF56219">
    <property type="entry name" value="DNase I-like"/>
    <property type="match status" value="1"/>
</dbReference>
<dbReference type="InterPro" id="IPR036691">
    <property type="entry name" value="Endo/exonu/phosph_ase_sf"/>
</dbReference>
<protein>
    <recommendedName>
        <fullName evidence="3">Endonuclease/exonuclease/phosphatase domain-containing protein</fullName>
    </recommendedName>
</protein>
<dbReference type="AlphaFoldDB" id="A0AAV2Q341"/>
<dbReference type="Proteomes" id="UP001497623">
    <property type="component" value="Unassembled WGS sequence"/>
</dbReference>
<name>A0AAV2Q341_MEGNR</name>
<gene>
    <name evidence="1" type="ORF">MNOR_LOCUS6390</name>
</gene>
<evidence type="ECO:0008006" key="3">
    <source>
        <dbReference type="Google" id="ProtNLM"/>
    </source>
</evidence>
<dbReference type="EMBL" id="CAXKWB010002635">
    <property type="protein sequence ID" value="CAL4067314.1"/>
    <property type="molecule type" value="Genomic_DNA"/>
</dbReference>
<organism evidence="1 2">
    <name type="scientific">Meganyctiphanes norvegica</name>
    <name type="common">Northern krill</name>
    <name type="synonym">Thysanopoda norvegica</name>
    <dbReference type="NCBI Taxonomy" id="48144"/>
    <lineage>
        <taxon>Eukaryota</taxon>
        <taxon>Metazoa</taxon>
        <taxon>Ecdysozoa</taxon>
        <taxon>Arthropoda</taxon>
        <taxon>Crustacea</taxon>
        <taxon>Multicrustacea</taxon>
        <taxon>Malacostraca</taxon>
        <taxon>Eumalacostraca</taxon>
        <taxon>Eucarida</taxon>
        <taxon>Euphausiacea</taxon>
        <taxon>Euphausiidae</taxon>
        <taxon>Meganyctiphanes</taxon>
    </lineage>
</organism>
<evidence type="ECO:0000313" key="2">
    <source>
        <dbReference type="Proteomes" id="UP001497623"/>
    </source>
</evidence>
<evidence type="ECO:0000313" key="1">
    <source>
        <dbReference type="EMBL" id="CAL4067314.1"/>
    </source>
</evidence>
<feature type="non-terminal residue" evidence="1">
    <location>
        <position position="445"/>
    </location>
</feature>
<reference evidence="1 2" key="1">
    <citation type="submission" date="2024-05" db="EMBL/GenBank/DDBJ databases">
        <authorList>
            <person name="Wallberg A."/>
        </authorList>
    </citation>
    <scope>NUCLEOTIDE SEQUENCE [LARGE SCALE GENOMIC DNA]</scope>
</reference>
<accession>A0AAV2Q341</accession>
<sequence>MLIHQKQKKGGAGILIRKNIFYDVEPLNNSADFSFSNNCPCNKCLTESQFLKLKSNTNEFIIGSVYRHPNGNPDHFNTEYFRILENMNKKSICIIGGDFNLNMLDYDKQYIRNYVNNTMENNFVPCITLPSRITSSSSTLIDHIMLRLPINKIQCKVNSGNFICDITDHLPNFVIINLNIKHQNYRPFIRLFTPNKINEFNENIDQEMSKLNQNLDLTFHTNDVNLIYSNFFINYKNILDRYFPKVKMSRKKAKDKPWITEGLKTSIKTRNKLFENYHKNKTEENEKKWKTYRNNFLAIVREAEVSYYKNLITKHNNSCNSMWKIFGNILKNKSCSTKVTKLKCEGKTLIKPNDISEAFNNFFTNIGETLSKEFDNDSNSSHNKYINTQNVTKLKLSGISTNEIIHEINNLEIKKSNGYDDIPTLFLKLTKNLVSKPLAKIYNLH</sequence>